<dbReference type="AlphaFoldDB" id="A0A7W3SWD7"/>
<evidence type="ECO:0000313" key="2">
    <source>
        <dbReference type="EMBL" id="MBA9087481.1"/>
    </source>
</evidence>
<dbReference type="RefSeq" id="WP_182538390.1">
    <property type="nucleotide sequence ID" value="NZ_JACJIP010000031.1"/>
</dbReference>
<dbReference type="Proteomes" id="UP000567067">
    <property type="component" value="Unassembled WGS sequence"/>
</dbReference>
<keyword evidence="3" id="KW-1185">Reference proteome</keyword>
<comment type="caution">
    <text evidence="2">The sequence shown here is derived from an EMBL/GenBank/DDBJ whole genome shotgun (WGS) entry which is preliminary data.</text>
</comment>
<dbReference type="EMBL" id="JACJIP010000031">
    <property type="protein sequence ID" value="MBA9087481.1"/>
    <property type="molecule type" value="Genomic_DNA"/>
</dbReference>
<evidence type="ECO:0000313" key="3">
    <source>
        <dbReference type="Proteomes" id="UP000567067"/>
    </source>
</evidence>
<feature type="domain" description="Phage head morphogenesis" evidence="1">
    <location>
        <begin position="198"/>
        <end position="303"/>
    </location>
</feature>
<name>A0A7W3SWD7_9BACL</name>
<reference evidence="2 3" key="1">
    <citation type="submission" date="2020-08" db="EMBL/GenBank/DDBJ databases">
        <title>Genomic Encyclopedia of Type Strains, Phase III (KMG-III): the genomes of soil and plant-associated and newly described type strains.</title>
        <authorList>
            <person name="Whitman W."/>
        </authorList>
    </citation>
    <scope>NUCLEOTIDE SEQUENCE [LARGE SCALE GENOMIC DNA]</scope>
    <source>
        <strain evidence="2 3">CECT 8693</strain>
    </source>
</reference>
<dbReference type="InterPro" id="IPR006528">
    <property type="entry name" value="Phage_head_morphogenesis_dom"/>
</dbReference>
<gene>
    <name evidence="2" type="ORF">FHR92_003966</name>
</gene>
<evidence type="ECO:0000259" key="1">
    <source>
        <dbReference type="Pfam" id="PF04233"/>
    </source>
</evidence>
<sequence>MKKREYWEKRFQQLEEAMNKDASSSYQVIELFYSKAQMQIENQIQAWYQRFATNNEISLYEAKKRLTTRELAEFRWNVNDYIKYGEENALNQRWMKQLENASSRYHISRLEALKIQTQHQLEVLFGNQLDEIDGLVKKVYMENYYHTIFEVQKGFHLGWDISAIDSNKLEKIISKPWAVDGKNFSERIWGNKTKLINELHAELTQMTITGKSPDQAIKAISKKMKTSKDNAGRSVMTESAFFASVSQKDAFNELDVEQYEILATLDSSTSDICRGLDGKVFPMVDYQPGVTAPPFHVWCRTTTVPYFDDEFDISERAARGKDGKTYYIPSNMKFADWEKEHVKAA</sequence>
<dbReference type="NCBIfam" id="TIGR01641">
    <property type="entry name" value="phageSPP1_gp7"/>
    <property type="match status" value="1"/>
</dbReference>
<proteinExistence type="predicted"/>
<dbReference type="Pfam" id="PF04233">
    <property type="entry name" value="Phage_Mu_F"/>
    <property type="match status" value="1"/>
</dbReference>
<accession>A0A7W3SWD7</accession>
<organism evidence="2 3">
    <name type="scientific">Fontibacillus solani</name>
    <dbReference type="NCBI Taxonomy" id="1572857"/>
    <lineage>
        <taxon>Bacteria</taxon>
        <taxon>Bacillati</taxon>
        <taxon>Bacillota</taxon>
        <taxon>Bacilli</taxon>
        <taxon>Bacillales</taxon>
        <taxon>Paenibacillaceae</taxon>
        <taxon>Fontibacillus</taxon>
    </lineage>
</organism>
<protein>
    <submittedName>
        <fullName evidence="2">SPP1 gp7 family putative phage head morphogenesis protein</fullName>
    </submittedName>
</protein>